<dbReference type="GO" id="GO:0005789">
    <property type="term" value="C:endoplasmic reticulum membrane"/>
    <property type="evidence" value="ECO:0007669"/>
    <property type="project" value="UniProtKB-SubCell"/>
</dbReference>
<reference evidence="12" key="2">
    <citation type="submission" date="2023-05" db="EMBL/GenBank/DDBJ databases">
        <authorList>
            <consortium name="Lawrence Berkeley National Laboratory"/>
            <person name="Steindorff A."/>
            <person name="Hensen N."/>
            <person name="Bonometti L."/>
            <person name="Westerberg I."/>
            <person name="Brannstrom I.O."/>
            <person name="Guillou S."/>
            <person name="Cros-Aarteil S."/>
            <person name="Calhoun S."/>
            <person name="Haridas S."/>
            <person name="Kuo A."/>
            <person name="Mondo S."/>
            <person name="Pangilinan J."/>
            <person name="Riley R."/>
            <person name="Labutti K."/>
            <person name="Andreopoulos B."/>
            <person name="Lipzen A."/>
            <person name="Chen C."/>
            <person name="Yanf M."/>
            <person name="Daum C."/>
            <person name="Ng V."/>
            <person name="Clum A."/>
            <person name="Ohm R."/>
            <person name="Martin F."/>
            <person name="Silar P."/>
            <person name="Natvig D."/>
            <person name="Lalanne C."/>
            <person name="Gautier V."/>
            <person name="Ament-Velasquez S.L."/>
            <person name="Kruys A."/>
            <person name="Hutchinson M.I."/>
            <person name="Powell A.J."/>
            <person name="Barry K."/>
            <person name="Miller A.N."/>
            <person name="Grigoriev I.V."/>
            <person name="Debuchy R."/>
            <person name="Gladieux P."/>
            <person name="Thoren M.H."/>
            <person name="Johannesson H."/>
        </authorList>
    </citation>
    <scope>NUCLEOTIDE SEQUENCE</scope>
    <source>
        <strain evidence="12">CBS 359.72</strain>
    </source>
</reference>
<organism evidence="12 13">
    <name type="scientific">Corynascus novoguineensis</name>
    <dbReference type="NCBI Taxonomy" id="1126955"/>
    <lineage>
        <taxon>Eukaryota</taxon>
        <taxon>Fungi</taxon>
        <taxon>Dikarya</taxon>
        <taxon>Ascomycota</taxon>
        <taxon>Pezizomycotina</taxon>
        <taxon>Sordariomycetes</taxon>
        <taxon>Sordariomycetidae</taxon>
        <taxon>Sordariales</taxon>
        <taxon>Chaetomiaceae</taxon>
        <taxon>Corynascus</taxon>
    </lineage>
</organism>
<gene>
    <name evidence="12" type="ORF">C7999DRAFT_38622</name>
</gene>
<evidence type="ECO:0000256" key="4">
    <source>
        <dbReference type="ARBA" id="ARBA00022692"/>
    </source>
</evidence>
<accession>A0AAN7D080</accession>
<dbReference type="EMBL" id="MU857614">
    <property type="protein sequence ID" value="KAK4250317.1"/>
    <property type="molecule type" value="Genomic_DNA"/>
</dbReference>
<keyword evidence="5" id="KW-0732">Signal</keyword>
<evidence type="ECO:0000256" key="10">
    <source>
        <dbReference type="SAM" id="Phobius"/>
    </source>
</evidence>
<comment type="caution">
    <text evidence="12">The sequence shown here is derived from an EMBL/GenBank/DDBJ whole genome shotgun (WGS) entry which is preliminary data.</text>
</comment>
<evidence type="ECO:0000256" key="6">
    <source>
        <dbReference type="ARBA" id="ARBA00022824"/>
    </source>
</evidence>
<name>A0AAN7D080_9PEZI</name>
<dbReference type="InterPro" id="IPR037654">
    <property type="entry name" value="Big1"/>
</dbReference>
<evidence type="ECO:0000256" key="8">
    <source>
        <dbReference type="ARBA" id="ARBA00023136"/>
    </source>
</evidence>
<dbReference type="GO" id="GO:0009272">
    <property type="term" value="P:fungal-type cell wall biogenesis"/>
    <property type="evidence" value="ECO:0007669"/>
    <property type="project" value="TreeGrafter"/>
</dbReference>
<evidence type="ECO:0000256" key="5">
    <source>
        <dbReference type="ARBA" id="ARBA00022729"/>
    </source>
</evidence>
<dbReference type="GO" id="GO:0071555">
    <property type="term" value="P:cell wall organization"/>
    <property type="evidence" value="ECO:0007669"/>
    <property type="project" value="UniProtKB-KW"/>
</dbReference>
<keyword evidence="9" id="KW-0961">Cell wall biogenesis/degradation</keyword>
<dbReference type="AlphaFoldDB" id="A0AAN7D080"/>
<evidence type="ECO:0000256" key="9">
    <source>
        <dbReference type="ARBA" id="ARBA00023316"/>
    </source>
</evidence>
<evidence type="ECO:0000313" key="13">
    <source>
        <dbReference type="Proteomes" id="UP001303647"/>
    </source>
</evidence>
<evidence type="ECO:0000256" key="7">
    <source>
        <dbReference type="ARBA" id="ARBA00022989"/>
    </source>
</evidence>
<evidence type="ECO:0000256" key="1">
    <source>
        <dbReference type="ARBA" id="ARBA00004115"/>
    </source>
</evidence>
<dbReference type="PANTHER" id="PTHR28285:SF1">
    <property type="entry name" value="PROTEIN BIG1"/>
    <property type="match status" value="1"/>
</dbReference>
<comment type="similarity">
    <text evidence="2">Belongs to the BIG1 family.</text>
</comment>
<feature type="transmembrane region" description="Helical" evidence="10">
    <location>
        <begin position="237"/>
        <end position="260"/>
    </location>
</feature>
<keyword evidence="8 10" id="KW-0472">Membrane</keyword>
<dbReference type="PANTHER" id="PTHR28285">
    <property type="entry name" value="PROTEIN BIG1"/>
    <property type="match status" value="1"/>
</dbReference>
<keyword evidence="13" id="KW-1185">Reference proteome</keyword>
<dbReference type="GO" id="GO:0006078">
    <property type="term" value="P:(1-&gt;6)-beta-D-glucan biosynthetic process"/>
    <property type="evidence" value="ECO:0007669"/>
    <property type="project" value="TreeGrafter"/>
</dbReference>
<dbReference type="InterPro" id="IPR046756">
    <property type="entry name" value="VAS1/VOA1_TM"/>
</dbReference>
<dbReference type="Proteomes" id="UP001303647">
    <property type="component" value="Unassembled WGS sequence"/>
</dbReference>
<protein>
    <recommendedName>
        <fullName evidence="3">Protein BIG1</fullName>
    </recommendedName>
</protein>
<keyword evidence="7 10" id="KW-1133">Transmembrane helix</keyword>
<reference evidence="12" key="1">
    <citation type="journal article" date="2023" name="Mol. Phylogenet. Evol.">
        <title>Genome-scale phylogeny and comparative genomics of the fungal order Sordariales.</title>
        <authorList>
            <person name="Hensen N."/>
            <person name="Bonometti L."/>
            <person name="Westerberg I."/>
            <person name="Brannstrom I.O."/>
            <person name="Guillou S."/>
            <person name="Cros-Aarteil S."/>
            <person name="Calhoun S."/>
            <person name="Haridas S."/>
            <person name="Kuo A."/>
            <person name="Mondo S."/>
            <person name="Pangilinan J."/>
            <person name="Riley R."/>
            <person name="LaButti K."/>
            <person name="Andreopoulos B."/>
            <person name="Lipzen A."/>
            <person name="Chen C."/>
            <person name="Yan M."/>
            <person name="Daum C."/>
            <person name="Ng V."/>
            <person name="Clum A."/>
            <person name="Steindorff A."/>
            <person name="Ohm R.A."/>
            <person name="Martin F."/>
            <person name="Silar P."/>
            <person name="Natvig D.O."/>
            <person name="Lalanne C."/>
            <person name="Gautier V."/>
            <person name="Ament-Velasquez S.L."/>
            <person name="Kruys A."/>
            <person name="Hutchinson M.I."/>
            <person name="Powell A.J."/>
            <person name="Barry K."/>
            <person name="Miller A.N."/>
            <person name="Grigoriev I.V."/>
            <person name="Debuchy R."/>
            <person name="Gladieux P."/>
            <person name="Hiltunen Thoren M."/>
            <person name="Johannesson H."/>
        </authorList>
    </citation>
    <scope>NUCLEOTIDE SEQUENCE</scope>
    <source>
        <strain evidence="12">CBS 359.72</strain>
    </source>
</reference>
<comment type="subcellular location">
    <subcellularLocation>
        <location evidence="1">Endoplasmic reticulum membrane</location>
        <topology evidence="1">Single-pass type I membrane protein</topology>
    </subcellularLocation>
</comment>
<dbReference type="Pfam" id="PF20520">
    <property type="entry name" value="Ac45-VOA1_TM"/>
    <property type="match status" value="1"/>
</dbReference>
<evidence type="ECO:0000313" key="12">
    <source>
        <dbReference type="EMBL" id="KAK4250317.1"/>
    </source>
</evidence>
<keyword evidence="4 10" id="KW-0812">Transmembrane</keyword>
<proteinExistence type="inferred from homology"/>
<evidence type="ECO:0000256" key="2">
    <source>
        <dbReference type="ARBA" id="ARBA00008203"/>
    </source>
</evidence>
<sequence length="286" mass="31394">MKLTTTTAFLAYAASKAQAFSDSSPFILFSTAKLSTPSSTPQLQTASQVFTTAKSLLSSCPTSRYVLISQPNLHAADIRDGSGIDSNSCRMPSLCRAAESGNKKSSWDVAEVIGQLSGKALEEYINGACEGRNEEVSVQRFELRHLPAASAKAGEDKERQEILGDNDYELGKLLEQLGDDYTVLVYSDPNEFNAYEPEFSQPVHMDLRRWAEEALEVVSRKREDSTNNLPLFEKYQFFTPGIFMSFIVLGVLLSILGVGLKALASLEVSYGAFDKEMGPAAQKKQM</sequence>
<evidence type="ECO:0000256" key="3">
    <source>
        <dbReference type="ARBA" id="ARBA00022089"/>
    </source>
</evidence>
<evidence type="ECO:0000259" key="11">
    <source>
        <dbReference type="Pfam" id="PF20520"/>
    </source>
</evidence>
<keyword evidence="6" id="KW-0256">Endoplasmic reticulum</keyword>
<feature type="domain" description="V-type proton ATPase subunit S1/VOA1 transmembrane" evidence="11">
    <location>
        <begin position="236"/>
        <end position="275"/>
    </location>
</feature>